<dbReference type="AlphaFoldDB" id="A0A841ARN5"/>
<reference evidence="3 4" key="1">
    <citation type="submission" date="2020-08" db="EMBL/GenBank/DDBJ databases">
        <title>Sequencing the genomes of 1000 actinobacteria strains.</title>
        <authorList>
            <person name="Klenk H.-P."/>
        </authorList>
    </citation>
    <scope>NUCLEOTIDE SEQUENCE [LARGE SCALE GENOMIC DNA]</scope>
    <source>
        <strain evidence="3 4">DSM 105784</strain>
    </source>
</reference>
<dbReference type="InterPro" id="IPR001460">
    <property type="entry name" value="PCN-bd_Tpept"/>
</dbReference>
<keyword evidence="3" id="KW-0808">Transferase</keyword>
<dbReference type="InterPro" id="IPR036138">
    <property type="entry name" value="PBP_dimer_sf"/>
</dbReference>
<feature type="domain" description="Penicillin-binding protein transpeptidase" evidence="1">
    <location>
        <begin position="155"/>
        <end position="479"/>
    </location>
</feature>
<dbReference type="EMBL" id="JACHMJ010000001">
    <property type="protein sequence ID" value="MBB5844934.1"/>
    <property type="molecule type" value="Genomic_DNA"/>
</dbReference>
<dbReference type="GO" id="GO:0008658">
    <property type="term" value="F:penicillin binding"/>
    <property type="evidence" value="ECO:0007669"/>
    <property type="project" value="InterPro"/>
</dbReference>
<sequence>MNKELKRISIVVLLMFVALFASSSVIQVVAADDLRVDSRNVRTLYDSFSAQRGPILVDGVPIAESVAVDDNFSYLRVYANGPLYAAATGYFTLNQGNTGVEGALNDYLSGTSNAQFFDQVNRILTGQSPKGDAVELTLDPVVQQVAWDSLGDNAGSVVALNPKTGAIIAMVSKASYDPNLLAVHDTTEVLNAYDALIDDPANPLYNRAIAGDLYTPGSVFKLVVAAAAIDSGKYTPDTEFPNPVTFTLPGTSSVITNSEGGTCGGTETVTIATALRLSCNIPFAQLGASLGYDAIEKKAAEFGFGSSIDIPMATTPSVYPETESDAQTMLSAFGQASVRVTPLQIAMVSAAIANDGVLMQPTLIESVLAPDLTVREELQPTVLNTPMTSGTAQTLTEMMVNGVSNGVASNARISGVDVAGKTGTAENGTGEPYTLWFTGFAPAADPEVVVAVVVENGGGRGQSGFGNSVAAPIAKNVLEAVLNK</sequence>
<dbReference type="RefSeq" id="WP_184239588.1">
    <property type="nucleotide sequence ID" value="NZ_JACHMJ010000001.1"/>
</dbReference>
<dbReference type="SUPFAM" id="SSF56601">
    <property type="entry name" value="beta-lactamase/transpeptidase-like"/>
    <property type="match status" value="1"/>
</dbReference>
<dbReference type="GO" id="GO:0071972">
    <property type="term" value="F:peptidoglycan L,D-transpeptidase activity"/>
    <property type="evidence" value="ECO:0007669"/>
    <property type="project" value="TreeGrafter"/>
</dbReference>
<dbReference type="Gene3D" id="3.90.1310.10">
    <property type="entry name" value="Penicillin-binding protein 2a (Domain 2)"/>
    <property type="match status" value="1"/>
</dbReference>
<dbReference type="InterPro" id="IPR050515">
    <property type="entry name" value="Beta-lactam/transpept"/>
</dbReference>
<dbReference type="Proteomes" id="UP000536685">
    <property type="component" value="Unassembled WGS sequence"/>
</dbReference>
<accession>A0A841ARN5</accession>
<comment type="caution">
    <text evidence="3">The sequence shown here is derived from an EMBL/GenBank/DDBJ whole genome shotgun (WGS) entry which is preliminary data.</text>
</comment>
<feature type="domain" description="Penicillin binding protein A dimerisation" evidence="2">
    <location>
        <begin position="52"/>
        <end position="134"/>
    </location>
</feature>
<dbReference type="Gene3D" id="3.40.710.10">
    <property type="entry name" value="DD-peptidase/beta-lactamase superfamily"/>
    <property type="match status" value="1"/>
</dbReference>
<dbReference type="SUPFAM" id="SSF56519">
    <property type="entry name" value="Penicillin binding protein dimerisation domain"/>
    <property type="match status" value="1"/>
</dbReference>
<evidence type="ECO:0000313" key="3">
    <source>
        <dbReference type="EMBL" id="MBB5844934.1"/>
    </source>
</evidence>
<dbReference type="InterPro" id="IPR012338">
    <property type="entry name" value="Beta-lactam/transpept-like"/>
</dbReference>
<evidence type="ECO:0000313" key="4">
    <source>
        <dbReference type="Proteomes" id="UP000536685"/>
    </source>
</evidence>
<dbReference type="EC" id="2.4.1.129" evidence="3"/>
<dbReference type="Pfam" id="PF21922">
    <property type="entry name" value="PBP_dimer_2"/>
    <property type="match status" value="1"/>
</dbReference>
<gene>
    <name evidence="3" type="ORF">HD599_003257</name>
</gene>
<dbReference type="GO" id="GO:0016757">
    <property type="term" value="F:glycosyltransferase activity"/>
    <property type="evidence" value="ECO:0007669"/>
    <property type="project" value="UniProtKB-KW"/>
</dbReference>
<dbReference type="InterPro" id="IPR054120">
    <property type="entry name" value="PBPA_dimer"/>
</dbReference>
<evidence type="ECO:0000259" key="1">
    <source>
        <dbReference type="Pfam" id="PF00905"/>
    </source>
</evidence>
<dbReference type="GO" id="GO:0071555">
    <property type="term" value="P:cell wall organization"/>
    <property type="evidence" value="ECO:0007669"/>
    <property type="project" value="TreeGrafter"/>
</dbReference>
<protein>
    <submittedName>
        <fullName evidence="3">Peptidoglycan glycosyltransferase</fullName>
        <ecNumber evidence="3">2.4.1.129</ecNumber>
    </submittedName>
</protein>
<evidence type="ECO:0000259" key="2">
    <source>
        <dbReference type="Pfam" id="PF21922"/>
    </source>
</evidence>
<name>A0A841ARN5_9MICO</name>
<keyword evidence="3" id="KW-0328">Glycosyltransferase</keyword>
<dbReference type="PANTHER" id="PTHR30627:SF24">
    <property type="entry name" value="PENICILLIN-BINDING PROTEIN 4B"/>
    <property type="match status" value="1"/>
</dbReference>
<dbReference type="PANTHER" id="PTHR30627">
    <property type="entry name" value="PEPTIDOGLYCAN D,D-TRANSPEPTIDASE"/>
    <property type="match status" value="1"/>
</dbReference>
<proteinExistence type="predicted"/>
<keyword evidence="4" id="KW-1185">Reference proteome</keyword>
<organism evidence="3 4">
    <name type="scientific">Conyzicola lurida</name>
    <dbReference type="NCBI Taxonomy" id="1172621"/>
    <lineage>
        <taxon>Bacteria</taxon>
        <taxon>Bacillati</taxon>
        <taxon>Actinomycetota</taxon>
        <taxon>Actinomycetes</taxon>
        <taxon>Micrococcales</taxon>
        <taxon>Microbacteriaceae</taxon>
        <taxon>Conyzicola</taxon>
    </lineage>
</organism>
<dbReference type="GO" id="GO:0005886">
    <property type="term" value="C:plasma membrane"/>
    <property type="evidence" value="ECO:0007669"/>
    <property type="project" value="TreeGrafter"/>
</dbReference>
<dbReference type="Pfam" id="PF00905">
    <property type="entry name" value="Transpeptidase"/>
    <property type="match status" value="1"/>
</dbReference>